<comment type="caution">
    <text evidence="2">The sequence shown here is derived from an EMBL/GenBank/DDBJ whole genome shotgun (WGS) entry which is preliminary data.</text>
</comment>
<evidence type="ECO:0000256" key="1">
    <source>
        <dbReference type="SAM" id="Phobius"/>
    </source>
</evidence>
<keyword evidence="3" id="KW-1185">Reference proteome</keyword>
<protein>
    <submittedName>
        <fullName evidence="2">Uncharacterized protein</fullName>
    </submittedName>
</protein>
<name>A0A4Y2PD77_ARAVE</name>
<feature type="transmembrane region" description="Helical" evidence="1">
    <location>
        <begin position="120"/>
        <end position="138"/>
    </location>
</feature>
<dbReference type="AlphaFoldDB" id="A0A4Y2PD77"/>
<feature type="transmembrane region" description="Helical" evidence="1">
    <location>
        <begin position="159"/>
        <end position="177"/>
    </location>
</feature>
<dbReference type="EMBL" id="BGPR01010869">
    <property type="protein sequence ID" value="GBN48430.1"/>
    <property type="molecule type" value="Genomic_DNA"/>
</dbReference>
<proteinExistence type="predicted"/>
<evidence type="ECO:0000313" key="3">
    <source>
        <dbReference type="Proteomes" id="UP000499080"/>
    </source>
</evidence>
<reference evidence="2 3" key="1">
    <citation type="journal article" date="2019" name="Sci. Rep.">
        <title>Orb-weaving spider Araneus ventricosus genome elucidates the spidroin gene catalogue.</title>
        <authorList>
            <person name="Kono N."/>
            <person name="Nakamura H."/>
            <person name="Ohtoshi R."/>
            <person name="Moran D.A.P."/>
            <person name="Shinohara A."/>
            <person name="Yoshida Y."/>
            <person name="Fujiwara M."/>
            <person name="Mori M."/>
            <person name="Tomita M."/>
            <person name="Arakawa K."/>
        </authorList>
    </citation>
    <scope>NUCLEOTIDE SEQUENCE [LARGE SCALE GENOMIC DNA]</scope>
</reference>
<organism evidence="2 3">
    <name type="scientific">Araneus ventricosus</name>
    <name type="common">Orbweaver spider</name>
    <name type="synonym">Epeira ventricosa</name>
    <dbReference type="NCBI Taxonomy" id="182803"/>
    <lineage>
        <taxon>Eukaryota</taxon>
        <taxon>Metazoa</taxon>
        <taxon>Ecdysozoa</taxon>
        <taxon>Arthropoda</taxon>
        <taxon>Chelicerata</taxon>
        <taxon>Arachnida</taxon>
        <taxon>Araneae</taxon>
        <taxon>Araneomorphae</taxon>
        <taxon>Entelegynae</taxon>
        <taxon>Araneoidea</taxon>
        <taxon>Araneidae</taxon>
        <taxon>Araneus</taxon>
    </lineage>
</organism>
<evidence type="ECO:0000313" key="2">
    <source>
        <dbReference type="EMBL" id="GBN48430.1"/>
    </source>
</evidence>
<feature type="transmembrane region" description="Helical" evidence="1">
    <location>
        <begin position="91"/>
        <end position="114"/>
    </location>
</feature>
<dbReference type="OrthoDB" id="10524232at2759"/>
<keyword evidence="1" id="KW-1133">Transmembrane helix</keyword>
<keyword evidence="1" id="KW-0812">Transmembrane</keyword>
<feature type="transmembrane region" description="Helical" evidence="1">
    <location>
        <begin position="33"/>
        <end position="53"/>
    </location>
</feature>
<accession>A0A4Y2PD77</accession>
<keyword evidence="1" id="KW-0472">Membrane</keyword>
<gene>
    <name evidence="2" type="ORF">AVEN_66058_1</name>
</gene>
<feature type="transmembrane region" description="Helical" evidence="1">
    <location>
        <begin position="59"/>
        <end position="79"/>
    </location>
</feature>
<sequence length="206" mass="22727">MSTNFIESIDIEEFEDFESNNEPRWLLFKGLELLVGGCLLLINGSVLAVYSVNNQLHPLFFTFSAAMIISGITDVTHSLESFQGCVEMEAPVFYCICGMVGGPIVFLSACLGIGCIDDPILLPVFLVTAATSLTLLGKSVMDLHNLVPRPVFKRYCQRVLGPMVTVYSSLVAGYVGYHMGWRLSLVMMPFISGGIYATCEGFRWRN</sequence>
<dbReference type="Proteomes" id="UP000499080">
    <property type="component" value="Unassembled WGS sequence"/>
</dbReference>